<accession>A7ENQ2</accession>
<reference evidence="3" key="1">
    <citation type="journal article" date="2011" name="PLoS Genet.">
        <title>Genomic analysis of the necrotrophic fungal pathogens Sclerotinia sclerotiorum and Botrytis cinerea.</title>
        <authorList>
            <person name="Amselem J."/>
            <person name="Cuomo C.A."/>
            <person name="van Kan J.A."/>
            <person name="Viaud M."/>
            <person name="Benito E.P."/>
            <person name="Couloux A."/>
            <person name="Coutinho P.M."/>
            <person name="de Vries R.P."/>
            <person name="Dyer P.S."/>
            <person name="Fillinger S."/>
            <person name="Fournier E."/>
            <person name="Gout L."/>
            <person name="Hahn M."/>
            <person name="Kohn L."/>
            <person name="Lapalu N."/>
            <person name="Plummer K.M."/>
            <person name="Pradier J.M."/>
            <person name="Quevillon E."/>
            <person name="Sharon A."/>
            <person name="Simon A."/>
            <person name="ten Have A."/>
            <person name="Tudzynski B."/>
            <person name="Tudzynski P."/>
            <person name="Wincker P."/>
            <person name="Andrew M."/>
            <person name="Anthouard V."/>
            <person name="Beever R.E."/>
            <person name="Beffa R."/>
            <person name="Benoit I."/>
            <person name="Bouzid O."/>
            <person name="Brault B."/>
            <person name="Chen Z."/>
            <person name="Choquer M."/>
            <person name="Collemare J."/>
            <person name="Cotton P."/>
            <person name="Danchin E.G."/>
            <person name="Da Silva C."/>
            <person name="Gautier A."/>
            <person name="Giraud C."/>
            <person name="Giraud T."/>
            <person name="Gonzalez C."/>
            <person name="Grossetete S."/>
            <person name="Guldener U."/>
            <person name="Henrissat B."/>
            <person name="Howlett B.J."/>
            <person name="Kodira C."/>
            <person name="Kretschmer M."/>
            <person name="Lappartient A."/>
            <person name="Leroch M."/>
            <person name="Levis C."/>
            <person name="Mauceli E."/>
            <person name="Neuveglise C."/>
            <person name="Oeser B."/>
            <person name="Pearson M."/>
            <person name="Poulain J."/>
            <person name="Poussereau N."/>
            <person name="Quesneville H."/>
            <person name="Rascle C."/>
            <person name="Schumacher J."/>
            <person name="Segurens B."/>
            <person name="Sexton A."/>
            <person name="Silva E."/>
            <person name="Sirven C."/>
            <person name="Soanes D.M."/>
            <person name="Talbot N.J."/>
            <person name="Templeton M."/>
            <person name="Yandava C."/>
            <person name="Yarden O."/>
            <person name="Zeng Q."/>
            <person name="Rollins J.A."/>
            <person name="Lebrun M.H."/>
            <person name="Dickman M."/>
        </authorList>
    </citation>
    <scope>NUCLEOTIDE SEQUENCE [LARGE SCALE GENOMIC DNA]</scope>
    <source>
        <strain evidence="3">ATCC 18683 / 1980 / Ss-1</strain>
    </source>
</reference>
<gene>
    <name evidence="2" type="ORF">SS1G_06951</name>
</gene>
<name>A7ENQ2_SCLS1</name>
<dbReference type="KEGG" id="ssl:SS1G_06951"/>
<evidence type="ECO:0000256" key="1">
    <source>
        <dbReference type="SAM" id="MobiDB-lite"/>
    </source>
</evidence>
<dbReference type="InParanoid" id="A7ENQ2"/>
<dbReference type="GeneID" id="5488211"/>
<dbReference type="HOGENOM" id="CLU_1778583_0_0_1"/>
<feature type="region of interest" description="Disordered" evidence="1">
    <location>
        <begin position="105"/>
        <end position="124"/>
    </location>
</feature>
<dbReference type="Proteomes" id="UP000001312">
    <property type="component" value="Unassembled WGS sequence"/>
</dbReference>
<keyword evidence="3" id="KW-1185">Reference proteome</keyword>
<dbReference type="RefSeq" id="XP_001591505.1">
    <property type="nucleotide sequence ID" value="XM_001591455.1"/>
</dbReference>
<proteinExistence type="predicted"/>
<sequence length="146" mass="16333">MSKVKCALMIAIEYGNGARSDRYKRMIGMYTARSRKRSLRTKQELPRGVTLILPYLGDPRETPQSYYYSKYEVPSTSLLRDVRSGFELKEGFSKVKSFEKRRRLDNVGGAGQGSEKGSALFKRAGVPNQIKPSVCKKAGEDGWVGG</sequence>
<organism evidence="2 3">
    <name type="scientific">Sclerotinia sclerotiorum (strain ATCC 18683 / 1980 / Ss-1)</name>
    <name type="common">White mold</name>
    <name type="synonym">Whetzelinia sclerotiorum</name>
    <dbReference type="NCBI Taxonomy" id="665079"/>
    <lineage>
        <taxon>Eukaryota</taxon>
        <taxon>Fungi</taxon>
        <taxon>Dikarya</taxon>
        <taxon>Ascomycota</taxon>
        <taxon>Pezizomycotina</taxon>
        <taxon>Leotiomycetes</taxon>
        <taxon>Helotiales</taxon>
        <taxon>Sclerotiniaceae</taxon>
        <taxon>Sclerotinia</taxon>
    </lineage>
</organism>
<evidence type="ECO:0000313" key="2">
    <source>
        <dbReference type="EMBL" id="EDO04468.1"/>
    </source>
</evidence>
<dbReference type="EMBL" id="CH476629">
    <property type="protein sequence ID" value="EDO04468.1"/>
    <property type="molecule type" value="Genomic_DNA"/>
</dbReference>
<protein>
    <submittedName>
        <fullName evidence="2">Uncharacterized protein</fullName>
    </submittedName>
</protein>
<dbReference type="AlphaFoldDB" id="A7ENQ2"/>
<evidence type="ECO:0000313" key="3">
    <source>
        <dbReference type="Proteomes" id="UP000001312"/>
    </source>
</evidence>